<keyword evidence="12" id="KW-0479">Metal-binding</keyword>
<dbReference type="GO" id="GO:0005886">
    <property type="term" value="C:plasma membrane"/>
    <property type="evidence" value="ECO:0007669"/>
    <property type="project" value="UniProtKB-SubCell"/>
</dbReference>
<dbReference type="GO" id="GO:0062054">
    <property type="term" value="F:fluoride channel activity"/>
    <property type="evidence" value="ECO:0007669"/>
    <property type="project" value="UniProtKB-UniRule"/>
</dbReference>
<keyword evidence="3" id="KW-0997">Cell inner membrane</keyword>
<dbReference type="AlphaFoldDB" id="A0A0F7KPM5"/>
<evidence type="ECO:0000256" key="3">
    <source>
        <dbReference type="ARBA" id="ARBA00022519"/>
    </source>
</evidence>
<keyword evidence="5 12" id="KW-1133">Transmembrane helix</keyword>
<comment type="subcellular location">
    <subcellularLocation>
        <location evidence="1 12">Cell membrane</location>
        <topology evidence="1 12">Multi-pass membrane protein</topology>
    </subcellularLocation>
</comment>
<evidence type="ECO:0000256" key="8">
    <source>
        <dbReference type="ARBA" id="ARBA00023136"/>
    </source>
</evidence>
<evidence type="ECO:0000313" key="13">
    <source>
        <dbReference type="EMBL" id="AKH42468.1"/>
    </source>
</evidence>
<sequence length="162" mass="16788">MGKARICGQFIATIPFQLHAPAAKPPRMNLPSPLMASLHVAIGGGIGAVLRYNLGRAMTHWLGPTVVTAFPWATLAVNVIGSLAMGLLAGYLARHGHGGEQARLLIGVGLLGGFTTFSSFSLELMLLIERGQAAQALIYGAVSVLAGLTALYIGLIAMRVAG</sequence>
<keyword evidence="7 12" id="KW-0406">Ion transport</keyword>
<keyword evidence="6 12" id="KW-0915">Sodium</keyword>
<feature type="binding site" evidence="12">
    <location>
        <position position="112"/>
    </location>
    <ligand>
        <name>Na(+)</name>
        <dbReference type="ChEBI" id="CHEBI:29101"/>
        <note>structural</note>
    </ligand>
</feature>
<reference evidence="13" key="1">
    <citation type="submission" date="2015-05" db="EMBL/GenBank/DDBJ databases">
        <title>The complete genome of Altererythrobacter atlanticus strain 26DY36.</title>
        <authorList>
            <person name="Wu Y.-H."/>
            <person name="Cheng H."/>
            <person name="Wu X.-W."/>
        </authorList>
    </citation>
    <scope>NUCLEOTIDE SEQUENCE [LARGE SCALE GENOMIC DNA]</scope>
    <source>
        <strain evidence="13">26DY36</strain>
    </source>
</reference>
<keyword evidence="8 12" id="KW-0472">Membrane</keyword>
<dbReference type="Proteomes" id="UP000034392">
    <property type="component" value="Chromosome"/>
</dbReference>
<dbReference type="NCBIfam" id="NF010791">
    <property type="entry name" value="PRK14195.1"/>
    <property type="match status" value="1"/>
</dbReference>
<evidence type="ECO:0000256" key="1">
    <source>
        <dbReference type="ARBA" id="ARBA00004651"/>
    </source>
</evidence>
<gene>
    <name evidence="12 13" type="primary">crcB</name>
    <name evidence="12" type="synonym">fluC</name>
    <name evidence="13" type="ORF">WYH_01427</name>
</gene>
<proteinExistence type="inferred from homology"/>
<evidence type="ECO:0000256" key="12">
    <source>
        <dbReference type="HAMAP-Rule" id="MF_00454"/>
    </source>
</evidence>
<dbReference type="PANTHER" id="PTHR28259:SF1">
    <property type="entry name" value="FLUORIDE EXPORT PROTEIN 1-RELATED"/>
    <property type="match status" value="1"/>
</dbReference>
<keyword evidence="14" id="KW-1185">Reference proteome</keyword>
<organism evidence="13 14">
    <name type="scientific">Croceibacterium atlanticum</name>
    <dbReference type="NCBI Taxonomy" id="1267766"/>
    <lineage>
        <taxon>Bacteria</taxon>
        <taxon>Pseudomonadati</taxon>
        <taxon>Pseudomonadota</taxon>
        <taxon>Alphaproteobacteria</taxon>
        <taxon>Sphingomonadales</taxon>
        <taxon>Erythrobacteraceae</taxon>
        <taxon>Croceibacterium</taxon>
    </lineage>
</organism>
<evidence type="ECO:0000256" key="10">
    <source>
        <dbReference type="ARBA" id="ARBA00035120"/>
    </source>
</evidence>
<dbReference type="KEGG" id="aay:WYH_01427"/>
<evidence type="ECO:0000256" key="9">
    <source>
        <dbReference type="ARBA" id="ARBA00023303"/>
    </source>
</evidence>
<accession>A0A0F7KPM5</accession>
<evidence type="ECO:0000256" key="11">
    <source>
        <dbReference type="ARBA" id="ARBA00035585"/>
    </source>
</evidence>
<dbReference type="NCBIfam" id="TIGR00494">
    <property type="entry name" value="crcB"/>
    <property type="match status" value="1"/>
</dbReference>
<comment type="activity regulation">
    <text evidence="12">Na(+) is not transported, but it plays an essential structural role and its presence is essential for fluoride channel function.</text>
</comment>
<comment type="catalytic activity">
    <reaction evidence="11">
        <text>fluoride(in) = fluoride(out)</text>
        <dbReference type="Rhea" id="RHEA:76159"/>
        <dbReference type="ChEBI" id="CHEBI:17051"/>
    </reaction>
    <physiologicalReaction direction="left-to-right" evidence="11">
        <dbReference type="Rhea" id="RHEA:76160"/>
    </physiologicalReaction>
</comment>
<feature type="transmembrane region" description="Helical" evidence="12">
    <location>
        <begin position="72"/>
        <end position="92"/>
    </location>
</feature>
<dbReference type="PANTHER" id="PTHR28259">
    <property type="entry name" value="FLUORIDE EXPORT PROTEIN 1-RELATED"/>
    <property type="match status" value="1"/>
</dbReference>
<evidence type="ECO:0000313" key="14">
    <source>
        <dbReference type="Proteomes" id="UP000034392"/>
    </source>
</evidence>
<dbReference type="GO" id="GO:0046872">
    <property type="term" value="F:metal ion binding"/>
    <property type="evidence" value="ECO:0007669"/>
    <property type="project" value="UniProtKB-KW"/>
</dbReference>
<keyword evidence="2 12" id="KW-1003">Cell membrane</keyword>
<keyword evidence="12" id="KW-0813">Transport</keyword>
<evidence type="ECO:0000256" key="7">
    <source>
        <dbReference type="ARBA" id="ARBA00023065"/>
    </source>
</evidence>
<evidence type="ECO:0000256" key="4">
    <source>
        <dbReference type="ARBA" id="ARBA00022692"/>
    </source>
</evidence>
<feature type="binding site" evidence="12">
    <location>
        <position position="115"/>
    </location>
    <ligand>
        <name>Na(+)</name>
        <dbReference type="ChEBI" id="CHEBI:29101"/>
        <note>structural</note>
    </ligand>
</feature>
<dbReference type="PATRIC" id="fig|1267766.3.peg.1438"/>
<keyword evidence="9 12" id="KW-0407">Ion channel</keyword>
<comment type="function">
    <text evidence="12">Fluoride-specific ion channel. Important for reducing fluoride concentration in the cell, thus reducing its toxicity.</text>
</comment>
<evidence type="ECO:0000256" key="2">
    <source>
        <dbReference type="ARBA" id="ARBA00022475"/>
    </source>
</evidence>
<dbReference type="GO" id="GO:0140114">
    <property type="term" value="P:cellular detoxification of fluoride"/>
    <property type="evidence" value="ECO:0007669"/>
    <property type="project" value="UniProtKB-UniRule"/>
</dbReference>
<evidence type="ECO:0000256" key="6">
    <source>
        <dbReference type="ARBA" id="ARBA00023053"/>
    </source>
</evidence>
<comment type="similarity">
    <text evidence="10 12">Belongs to the fluoride channel Fluc/FEX (TC 1.A.43) family.</text>
</comment>
<dbReference type="Pfam" id="PF02537">
    <property type="entry name" value="CRCB"/>
    <property type="match status" value="1"/>
</dbReference>
<keyword evidence="4 12" id="KW-0812">Transmembrane</keyword>
<feature type="transmembrane region" description="Helical" evidence="12">
    <location>
        <begin position="34"/>
        <end position="52"/>
    </location>
</feature>
<feature type="transmembrane region" description="Helical" evidence="12">
    <location>
        <begin position="104"/>
        <end position="128"/>
    </location>
</feature>
<dbReference type="STRING" id="1267766.WYH_01427"/>
<dbReference type="EMBL" id="CP011452">
    <property type="protein sequence ID" value="AKH42468.1"/>
    <property type="molecule type" value="Genomic_DNA"/>
</dbReference>
<dbReference type="HAMAP" id="MF_00454">
    <property type="entry name" value="FluC"/>
    <property type="match status" value="1"/>
</dbReference>
<feature type="transmembrane region" description="Helical" evidence="12">
    <location>
        <begin position="134"/>
        <end position="158"/>
    </location>
</feature>
<dbReference type="InterPro" id="IPR003691">
    <property type="entry name" value="FluC"/>
</dbReference>
<evidence type="ECO:0000256" key="5">
    <source>
        <dbReference type="ARBA" id="ARBA00022989"/>
    </source>
</evidence>
<protein>
    <recommendedName>
        <fullName evidence="12">Fluoride-specific ion channel FluC</fullName>
    </recommendedName>
</protein>
<name>A0A0F7KPM5_9SPHN</name>